<keyword evidence="2" id="KW-0349">Heme</keyword>
<dbReference type="EMBL" id="JBHUCM010000001">
    <property type="protein sequence ID" value="MFD1535411.1"/>
    <property type="molecule type" value="Genomic_DNA"/>
</dbReference>
<keyword evidence="2" id="KW-0503">Monooxygenase</keyword>
<dbReference type="Proteomes" id="UP001597097">
    <property type="component" value="Unassembled WGS sequence"/>
</dbReference>
<accession>A0ABW4FZK4</accession>
<protein>
    <submittedName>
        <fullName evidence="4">Cytochrome P450</fullName>
    </submittedName>
</protein>
<organism evidence="4 5">
    <name type="scientific">Nonomuraea guangzhouensis</name>
    <dbReference type="NCBI Taxonomy" id="1291555"/>
    <lineage>
        <taxon>Bacteria</taxon>
        <taxon>Bacillati</taxon>
        <taxon>Actinomycetota</taxon>
        <taxon>Actinomycetes</taxon>
        <taxon>Streptosporangiales</taxon>
        <taxon>Streptosporangiaceae</taxon>
        <taxon>Nonomuraea</taxon>
    </lineage>
</organism>
<evidence type="ECO:0000256" key="1">
    <source>
        <dbReference type="ARBA" id="ARBA00010617"/>
    </source>
</evidence>
<dbReference type="PROSITE" id="PS00086">
    <property type="entry name" value="CYTOCHROME_P450"/>
    <property type="match status" value="1"/>
</dbReference>
<dbReference type="PANTHER" id="PTHR46696">
    <property type="entry name" value="P450, PUTATIVE (EUROFUNG)-RELATED"/>
    <property type="match status" value="1"/>
</dbReference>
<evidence type="ECO:0000313" key="5">
    <source>
        <dbReference type="Proteomes" id="UP001597097"/>
    </source>
</evidence>
<evidence type="ECO:0000256" key="3">
    <source>
        <dbReference type="SAM" id="MobiDB-lite"/>
    </source>
</evidence>
<comment type="caution">
    <text evidence="4">The sequence shown here is derived from an EMBL/GenBank/DDBJ whole genome shotgun (WGS) entry which is preliminary data.</text>
</comment>
<dbReference type="InterPro" id="IPR017972">
    <property type="entry name" value="Cyt_P450_CS"/>
</dbReference>
<sequence length="414" mass="45114">MTTVDLWTQEFQTNPYPIYSRLRELAPVHRVRGPMGADFWLITRYEDARAALTDPRLSKEPRHTPEWLRRIGAASEGEGPSGKNMLSSDPPDHTRQRRLVSKAFTRGRVEALRPRVQQITDALLDAMAAGDEADLVSAFAVPLPVTVICELLGLPETDRDRLHAWTDALERPTFTEDDVLARKTAATEFRAYVTEQLAEIRAAVDPGLPPEQQPGLLASLIAGAGAGDGLSELELIGMTLLLTIAGHETTVNLIGNGMLALLTHPEQLALLKSDPSLLGPAIEEMLRYDGPVERSTIRVSTEDVEFSGVTIPAGSVVYVSINSADRDSARFPDADRFDITRFAGGGEVGHVAFGHGVHFCLGVPLARLEGQIAFGSLLRRFPDITLAVDPAELGWRGSGDSILRGLTRLPVRLR</sequence>
<dbReference type="InterPro" id="IPR001128">
    <property type="entry name" value="Cyt_P450"/>
</dbReference>
<proteinExistence type="inferred from homology"/>
<evidence type="ECO:0000313" key="4">
    <source>
        <dbReference type="EMBL" id="MFD1535411.1"/>
    </source>
</evidence>
<dbReference type="RefSeq" id="WP_219536932.1">
    <property type="nucleotide sequence ID" value="NZ_JAHKRM010000033.1"/>
</dbReference>
<feature type="region of interest" description="Disordered" evidence="3">
    <location>
        <begin position="73"/>
        <end position="95"/>
    </location>
</feature>
<dbReference type="Pfam" id="PF00067">
    <property type="entry name" value="p450"/>
    <property type="match status" value="1"/>
</dbReference>
<evidence type="ECO:0000256" key="2">
    <source>
        <dbReference type="RuleBase" id="RU000461"/>
    </source>
</evidence>
<keyword evidence="2" id="KW-0560">Oxidoreductase</keyword>
<keyword evidence="2" id="KW-0479">Metal-binding</keyword>
<keyword evidence="5" id="KW-1185">Reference proteome</keyword>
<keyword evidence="2" id="KW-0408">Iron</keyword>
<name>A0ABW4FZK4_9ACTN</name>
<dbReference type="PANTHER" id="PTHR46696:SF1">
    <property type="entry name" value="CYTOCHROME P450 YJIB-RELATED"/>
    <property type="match status" value="1"/>
</dbReference>
<gene>
    <name evidence="4" type="ORF">ACFSJ0_00115</name>
</gene>
<comment type="similarity">
    <text evidence="1 2">Belongs to the cytochrome P450 family.</text>
</comment>
<dbReference type="CDD" id="cd11029">
    <property type="entry name" value="CYP107-like"/>
    <property type="match status" value="1"/>
</dbReference>
<reference evidence="5" key="1">
    <citation type="journal article" date="2019" name="Int. J. Syst. Evol. Microbiol.">
        <title>The Global Catalogue of Microorganisms (GCM) 10K type strain sequencing project: providing services to taxonomists for standard genome sequencing and annotation.</title>
        <authorList>
            <consortium name="The Broad Institute Genomics Platform"/>
            <consortium name="The Broad Institute Genome Sequencing Center for Infectious Disease"/>
            <person name="Wu L."/>
            <person name="Ma J."/>
        </authorList>
    </citation>
    <scope>NUCLEOTIDE SEQUENCE [LARGE SCALE GENOMIC DNA]</scope>
    <source>
        <strain evidence="5">CGMCC 1.15399</strain>
    </source>
</reference>